<dbReference type="AlphaFoldDB" id="A0A6A6HV33"/>
<dbReference type="Proteomes" id="UP000800094">
    <property type="component" value="Unassembled WGS sequence"/>
</dbReference>
<feature type="region of interest" description="Disordered" evidence="1">
    <location>
        <begin position="1"/>
        <end position="27"/>
    </location>
</feature>
<organism evidence="2 3">
    <name type="scientific">Trematosphaeria pertusa</name>
    <dbReference type="NCBI Taxonomy" id="390896"/>
    <lineage>
        <taxon>Eukaryota</taxon>
        <taxon>Fungi</taxon>
        <taxon>Dikarya</taxon>
        <taxon>Ascomycota</taxon>
        <taxon>Pezizomycotina</taxon>
        <taxon>Dothideomycetes</taxon>
        <taxon>Pleosporomycetidae</taxon>
        <taxon>Pleosporales</taxon>
        <taxon>Massarineae</taxon>
        <taxon>Trematosphaeriaceae</taxon>
        <taxon>Trematosphaeria</taxon>
    </lineage>
</organism>
<name>A0A6A6HV33_9PLEO</name>
<sequence length="153" mass="17253">MGNALSPSFDAVAAEERSKKQRTRPERRRVYAVHWHTGSAFAPLNRTPATSHPISLFNSLFPYPQVIVAHPSSSVAFTARLTVTPRSFVRCAWTRRLLSQPCRPRRQGKPRASVRQPHFYTPQTPTSAVLHLTARPFSRTRIDKATFPGPLQP</sequence>
<reference evidence="2" key="1">
    <citation type="journal article" date="2020" name="Stud. Mycol.">
        <title>101 Dothideomycetes genomes: a test case for predicting lifestyles and emergence of pathogens.</title>
        <authorList>
            <person name="Haridas S."/>
            <person name="Albert R."/>
            <person name="Binder M."/>
            <person name="Bloem J."/>
            <person name="Labutti K."/>
            <person name="Salamov A."/>
            <person name="Andreopoulos B."/>
            <person name="Baker S."/>
            <person name="Barry K."/>
            <person name="Bills G."/>
            <person name="Bluhm B."/>
            <person name="Cannon C."/>
            <person name="Castanera R."/>
            <person name="Culley D."/>
            <person name="Daum C."/>
            <person name="Ezra D."/>
            <person name="Gonzalez J."/>
            <person name="Henrissat B."/>
            <person name="Kuo A."/>
            <person name="Liang C."/>
            <person name="Lipzen A."/>
            <person name="Lutzoni F."/>
            <person name="Magnuson J."/>
            <person name="Mondo S."/>
            <person name="Nolan M."/>
            <person name="Ohm R."/>
            <person name="Pangilinan J."/>
            <person name="Park H.-J."/>
            <person name="Ramirez L."/>
            <person name="Alfaro M."/>
            <person name="Sun H."/>
            <person name="Tritt A."/>
            <person name="Yoshinaga Y."/>
            <person name="Zwiers L.-H."/>
            <person name="Turgeon B."/>
            <person name="Goodwin S."/>
            <person name="Spatafora J."/>
            <person name="Crous P."/>
            <person name="Grigoriev I."/>
        </authorList>
    </citation>
    <scope>NUCLEOTIDE SEQUENCE</scope>
    <source>
        <strain evidence="2">CBS 122368</strain>
    </source>
</reference>
<protein>
    <submittedName>
        <fullName evidence="2">Uncharacterized protein</fullName>
    </submittedName>
</protein>
<accession>A0A6A6HV33</accession>
<proteinExistence type="predicted"/>
<dbReference type="EMBL" id="ML987209">
    <property type="protein sequence ID" value="KAF2242055.1"/>
    <property type="molecule type" value="Genomic_DNA"/>
</dbReference>
<dbReference type="RefSeq" id="XP_033677059.1">
    <property type="nucleotide sequence ID" value="XM_033820190.1"/>
</dbReference>
<keyword evidence="3" id="KW-1185">Reference proteome</keyword>
<evidence type="ECO:0000256" key="1">
    <source>
        <dbReference type="SAM" id="MobiDB-lite"/>
    </source>
</evidence>
<evidence type="ECO:0000313" key="3">
    <source>
        <dbReference type="Proteomes" id="UP000800094"/>
    </source>
</evidence>
<dbReference type="GeneID" id="54573520"/>
<evidence type="ECO:0000313" key="2">
    <source>
        <dbReference type="EMBL" id="KAF2242055.1"/>
    </source>
</evidence>
<gene>
    <name evidence="2" type="ORF">BU26DRAFT_164371</name>
</gene>